<dbReference type="PANTHER" id="PTHR47027">
    <property type="entry name" value="REVERSE TRANSCRIPTASE DOMAIN-CONTAINING PROTEIN"/>
    <property type="match status" value="1"/>
</dbReference>
<evidence type="ECO:0000313" key="1">
    <source>
        <dbReference type="EMBL" id="VDP40982.1"/>
    </source>
</evidence>
<dbReference type="WBParaSite" id="SCUD_0001066901-mRNA-1">
    <property type="protein sequence ID" value="SCUD_0001066901-mRNA-1"/>
    <property type="gene ID" value="SCUD_0001066901"/>
</dbReference>
<dbReference type="Proteomes" id="UP000279833">
    <property type="component" value="Unassembled WGS sequence"/>
</dbReference>
<dbReference type="PANTHER" id="PTHR47027:SF25">
    <property type="entry name" value="REVERSE TRANSCRIPTASE DOMAIN-CONTAINING PROTEIN"/>
    <property type="match status" value="1"/>
</dbReference>
<reference evidence="3" key="1">
    <citation type="submission" date="2016-06" db="UniProtKB">
        <authorList>
            <consortium name="WormBaseParasite"/>
        </authorList>
    </citation>
    <scope>IDENTIFICATION</scope>
</reference>
<gene>
    <name evidence="1" type="ORF">SCUD_LOCUS10669</name>
</gene>
<reference evidence="1 2" key="2">
    <citation type="submission" date="2018-11" db="EMBL/GenBank/DDBJ databases">
        <authorList>
            <consortium name="Pathogen Informatics"/>
        </authorList>
    </citation>
    <scope>NUCLEOTIDE SEQUENCE [LARGE SCALE GENOMIC DNA]</scope>
    <source>
        <strain evidence="1">Dakar</strain>
        <strain evidence="2">Dakar, Senegal</strain>
    </source>
</reference>
<proteinExistence type="predicted"/>
<protein>
    <submittedName>
        <fullName evidence="3">Reverse transcriptase domain-containing protein</fullName>
    </submittedName>
</protein>
<sequence>MQLNDLDFADDLVLLSHTQQKMQKTTSVAATSAAIAFNIHEGKSKILLYNTTCANQITRDGETLEDVKTFTYIGSIID</sequence>
<organism evidence="3">
    <name type="scientific">Schistosoma curassoni</name>
    <dbReference type="NCBI Taxonomy" id="6186"/>
    <lineage>
        <taxon>Eukaryota</taxon>
        <taxon>Metazoa</taxon>
        <taxon>Spiralia</taxon>
        <taxon>Lophotrochozoa</taxon>
        <taxon>Platyhelminthes</taxon>
        <taxon>Trematoda</taxon>
        <taxon>Digenea</taxon>
        <taxon>Strigeidida</taxon>
        <taxon>Schistosomatoidea</taxon>
        <taxon>Schistosomatidae</taxon>
        <taxon>Schistosoma</taxon>
    </lineage>
</organism>
<accession>A0A183K6P4</accession>
<name>A0A183K6P4_9TREM</name>
<evidence type="ECO:0000313" key="3">
    <source>
        <dbReference type="WBParaSite" id="SCUD_0001066901-mRNA-1"/>
    </source>
</evidence>
<evidence type="ECO:0000313" key="2">
    <source>
        <dbReference type="Proteomes" id="UP000279833"/>
    </source>
</evidence>
<dbReference type="AlphaFoldDB" id="A0A183K6P4"/>
<keyword evidence="2" id="KW-1185">Reference proteome</keyword>
<dbReference type="EMBL" id="UZAK01033919">
    <property type="protein sequence ID" value="VDP40982.1"/>
    <property type="molecule type" value="Genomic_DNA"/>
</dbReference>